<reference evidence="1" key="1">
    <citation type="submission" date="2016-02" db="EMBL/GenBank/DDBJ databases">
        <title>Genome sequence of Bacillus trypoxylicola KCTC 13244(T).</title>
        <authorList>
            <person name="Jeong H."/>
            <person name="Park S.-H."/>
            <person name="Choi S.-K."/>
        </authorList>
    </citation>
    <scope>NUCLEOTIDE SEQUENCE [LARGE SCALE GENOMIC DNA]</scope>
    <source>
        <strain evidence="1">KCTC 13244</strain>
    </source>
</reference>
<dbReference type="EMBL" id="LTAO01000016">
    <property type="protein sequence ID" value="KYG30696.1"/>
    <property type="molecule type" value="Genomic_DNA"/>
</dbReference>
<dbReference type="RefSeq" id="WP_061948862.1">
    <property type="nucleotide sequence ID" value="NZ_LTAO01000016.1"/>
</dbReference>
<sequence>MYNVDEVQVLSILFEDEQIQWLETDGFSRKAILYKTFFHSVKPNDIITINVTATNLRLGTGGFDIVTAPHSISNSSSLKGHIMKLRYTPLQHSISAIDSPESQYYSFFKNLNKEQSHLEKQFILLAELHSMLPVIWGVVKEVSSSSNMIFIIDDQAALPLAVSHHMQKLHQDNQVSSITIGQAFGGTYEATTLQNALLFAKHYLQADLIIIGVGPGGVGTGTKFGFTGLQQANWANTVGAMNGVPVWIPRISFAEKRSRHYGISHHTLTSLFHFTYAPSLLPFPPLKDKQEKKIKKQISEMEDSHRTIVSHQFKWSKENKTENLLEAALTHYDDHILSMGKSAQEDPSFFLAAVQSTLTSLGRTE</sequence>
<dbReference type="InterPro" id="IPR024479">
    <property type="entry name" value="DUF3866"/>
</dbReference>
<dbReference type="AlphaFoldDB" id="A0A162DS99"/>
<organism evidence="1 2">
    <name type="scientific">Alkalihalobacillus trypoxylicola</name>
    <dbReference type="NCBI Taxonomy" id="519424"/>
    <lineage>
        <taxon>Bacteria</taxon>
        <taxon>Bacillati</taxon>
        <taxon>Bacillota</taxon>
        <taxon>Bacilli</taxon>
        <taxon>Bacillales</taxon>
        <taxon>Bacillaceae</taxon>
        <taxon>Alkalihalobacillus</taxon>
    </lineage>
</organism>
<name>A0A162DS99_9BACI</name>
<dbReference type="Proteomes" id="UP000075806">
    <property type="component" value="Unassembled WGS sequence"/>
</dbReference>
<dbReference type="STRING" id="519424.AZF04_19040"/>
<accession>A0A162DS99</accession>
<protein>
    <recommendedName>
        <fullName evidence="3">DUF3866 domain-containing protein</fullName>
    </recommendedName>
</protein>
<keyword evidence="2" id="KW-1185">Reference proteome</keyword>
<evidence type="ECO:0000313" key="2">
    <source>
        <dbReference type="Proteomes" id="UP000075806"/>
    </source>
</evidence>
<dbReference type="Pfam" id="PF12982">
    <property type="entry name" value="DUF3866"/>
    <property type="match status" value="1"/>
</dbReference>
<gene>
    <name evidence="1" type="ORF">AZF04_19040</name>
</gene>
<comment type="caution">
    <text evidence="1">The sequence shown here is derived from an EMBL/GenBank/DDBJ whole genome shotgun (WGS) entry which is preliminary data.</text>
</comment>
<proteinExistence type="predicted"/>
<evidence type="ECO:0008006" key="3">
    <source>
        <dbReference type="Google" id="ProtNLM"/>
    </source>
</evidence>
<dbReference type="OrthoDB" id="3401376at2"/>
<evidence type="ECO:0000313" key="1">
    <source>
        <dbReference type="EMBL" id="KYG30696.1"/>
    </source>
</evidence>